<evidence type="ECO:0000313" key="1">
    <source>
        <dbReference type="EMBL" id="UPM44608.1"/>
    </source>
</evidence>
<dbReference type="GeneID" id="71929638"/>
<dbReference type="Proteomes" id="UP000831768">
    <property type="component" value="Plasmid unnamed2"/>
</dbReference>
<accession>A0A8U0A7X7</accession>
<keyword evidence="2" id="KW-1185">Reference proteome</keyword>
<name>A0A8U0A7X7_9EURY</name>
<organism evidence="1 2">
    <name type="scientific">Halocatena salina</name>
    <dbReference type="NCBI Taxonomy" id="2934340"/>
    <lineage>
        <taxon>Archaea</taxon>
        <taxon>Methanobacteriati</taxon>
        <taxon>Methanobacteriota</taxon>
        <taxon>Stenosarchaea group</taxon>
        <taxon>Halobacteria</taxon>
        <taxon>Halobacteriales</taxon>
        <taxon>Natronomonadaceae</taxon>
        <taxon>Halocatena</taxon>
    </lineage>
</organism>
<dbReference type="Pfam" id="PF03649">
    <property type="entry name" value="UPF0014"/>
    <property type="match status" value="1"/>
</dbReference>
<dbReference type="AlphaFoldDB" id="A0A8U0A7X7"/>
<keyword evidence="1" id="KW-0614">Plasmid</keyword>
<gene>
    <name evidence="1" type="ORF">MW046_16285</name>
</gene>
<dbReference type="RefSeq" id="WP_247995262.1">
    <property type="nucleotide sequence ID" value="NZ_CP096021.1"/>
</dbReference>
<sequence>MLTPRVQPEVVISKYVTTSVRASLISMVDWLKSLEFIHISDMMSGMILARANPIYTADHQLSIMAVLFAAGRITCLIESIYDDKILCYTNTFGRASGVFEERYANELGTLLGVLSVAIRPTPMASSGSILRGPKVPCGSSAVRTTRHD</sequence>
<reference evidence="1" key="1">
    <citation type="submission" date="2022-04" db="EMBL/GenBank/DDBJ databases">
        <title>Halocatena sp. nov., isolated from a salt lake.</title>
        <authorList>
            <person name="Cui H.-L."/>
        </authorList>
    </citation>
    <scope>NUCLEOTIDE SEQUENCE</scope>
    <source>
        <strain evidence="1">AD-1</strain>
        <plasmid evidence="1">unnamed2</plasmid>
    </source>
</reference>
<geneLocation type="plasmid" evidence="1 2">
    <name>unnamed2</name>
</geneLocation>
<proteinExistence type="predicted"/>
<dbReference type="EMBL" id="CP096021">
    <property type="protein sequence ID" value="UPM44608.1"/>
    <property type="molecule type" value="Genomic_DNA"/>
</dbReference>
<evidence type="ECO:0000313" key="2">
    <source>
        <dbReference type="Proteomes" id="UP000831768"/>
    </source>
</evidence>
<protein>
    <submittedName>
        <fullName evidence="1">ABC transporter permease</fullName>
    </submittedName>
</protein>
<dbReference type="KEGG" id="haad:MW046_16285"/>
<dbReference type="InterPro" id="IPR005226">
    <property type="entry name" value="UPF0014_fam"/>
</dbReference>